<accession>A0AAU8DTM0</accession>
<dbReference type="SUPFAM" id="SSF53335">
    <property type="entry name" value="S-adenosyl-L-methionine-dependent methyltransferases"/>
    <property type="match status" value="1"/>
</dbReference>
<reference evidence="1" key="1">
    <citation type="submission" date="2024-05" db="EMBL/GenBank/DDBJ databases">
        <authorList>
            <person name="Cai S.Y."/>
            <person name="Jin L.M."/>
            <person name="Li H.R."/>
        </authorList>
    </citation>
    <scope>NUCLEOTIDE SEQUENCE</scope>
    <source>
        <strain evidence="1">A5-74</strain>
    </source>
</reference>
<protein>
    <submittedName>
        <fullName evidence="1">Uncharacterized protein</fullName>
    </submittedName>
</protein>
<evidence type="ECO:0000313" key="1">
    <source>
        <dbReference type="EMBL" id="XCG64978.1"/>
    </source>
</evidence>
<dbReference type="EMBL" id="CP159218">
    <property type="protein sequence ID" value="XCG64978.1"/>
    <property type="molecule type" value="Genomic_DNA"/>
</dbReference>
<name>A0AAU8DTM0_9ACTN</name>
<gene>
    <name evidence="1" type="ORF">ABLG96_06650</name>
</gene>
<dbReference type="InterPro" id="IPR029063">
    <property type="entry name" value="SAM-dependent_MTases_sf"/>
</dbReference>
<dbReference type="Gene3D" id="3.40.50.150">
    <property type="entry name" value="Vaccinia Virus protein VP39"/>
    <property type="match status" value="1"/>
</dbReference>
<organism evidence="1">
    <name type="scientific">Nakamurella sp. A5-74</name>
    <dbReference type="NCBI Taxonomy" id="3158264"/>
    <lineage>
        <taxon>Bacteria</taxon>
        <taxon>Bacillati</taxon>
        <taxon>Actinomycetota</taxon>
        <taxon>Actinomycetes</taxon>
        <taxon>Nakamurellales</taxon>
        <taxon>Nakamurellaceae</taxon>
        <taxon>Nakamurella</taxon>
    </lineage>
</organism>
<dbReference type="AlphaFoldDB" id="A0AAU8DTM0"/>
<proteinExistence type="predicted"/>
<dbReference type="RefSeq" id="WP_353650589.1">
    <property type="nucleotide sequence ID" value="NZ_CP159218.1"/>
</dbReference>
<sequence length="177" mass="19368">MTSPNSLAGVLTDLRAVRRELFAVHVQWHRMSTVVELSTDGALLAEELMEDFDQLSVSVLDLNGTARESADRLEKFRDRVTTRNADVLDELQHGADYYLLPDGLEALGAGRLQRLFVSVSRACLPRGRALACVPEEDAMVIVMAAERAGLEVTRMGTESGVKLIEFGTGLLRALPGE</sequence>